<dbReference type="Proteomes" id="UP001163321">
    <property type="component" value="Chromosome 6"/>
</dbReference>
<keyword evidence="2" id="KW-1185">Reference proteome</keyword>
<dbReference type="EMBL" id="CM047585">
    <property type="protein sequence ID" value="KAI9910223.1"/>
    <property type="molecule type" value="Genomic_DNA"/>
</dbReference>
<evidence type="ECO:0000313" key="1">
    <source>
        <dbReference type="EMBL" id="KAI9910223.1"/>
    </source>
</evidence>
<reference evidence="1 2" key="1">
    <citation type="journal article" date="2022" name="bioRxiv">
        <title>The genome of the oomycete Peronosclerospora sorghi, a cosmopolitan pathogen of maize and sorghum, is inflated with dispersed pseudogenes.</title>
        <authorList>
            <person name="Fletcher K."/>
            <person name="Martin F."/>
            <person name="Isakeit T."/>
            <person name="Cavanaugh K."/>
            <person name="Magill C."/>
            <person name="Michelmore R."/>
        </authorList>
    </citation>
    <scope>NUCLEOTIDE SEQUENCE [LARGE SCALE GENOMIC DNA]</scope>
    <source>
        <strain evidence="1">P6</strain>
    </source>
</reference>
<protein>
    <submittedName>
        <fullName evidence="1">Uncharacterized protein</fullName>
    </submittedName>
</protein>
<name>A0ACC0VUM7_9STRA</name>
<evidence type="ECO:0000313" key="2">
    <source>
        <dbReference type="Proteomes" id="UP001163321"/>
    </source>
</evidence>
<organism evidence="1 2">
    <name type="scientific">Peronosclerospora sorghi</name>
    <dbReference type="NCBI Taxonomy" id="230839"/>
    <lineage>
        <taxon>Eukaryota</taxon>
        <taxon>Sar</taxon>
        <taxon>Stramenopiles</taxon>
        <taxon>Oomycota</taxon>
        <taxon>Peronosporomycetes</taxon>
        <taxon>Peronosporales</taxon>
        <taxon>Peronosporaceae</taxon>
        <taxon>Peronosclerospora</taxon>
    </lineage>
</organism>
<comment type="caution">
    <text evidence="1">The sequence shown here is derived from an EMBL/GenBank/DDBJ whole genome shotgun (WGS) entry which is preliminary data.</text>
</comment>
<proteinExistence type="predicted"/>
<gene>
    <name evidence="1" type="ORF">PsorP6_010514</name>
</gene>
<accession>A0ACC0VUM7</accession>
<sequence>MCKQNPSKAAASYAQHKKNQHQAQAAAAQQVAMGYSNYTLMQQLRLHEKLMQHQMQQGQHVSHNVMTEDLKAEVEQEKALRAALHAALTTLRASE</sequence>